<feature type="transmembrane region" description="Helical" evidence="2">
    <location>
        <begin position="53"/>
        <end position="74"/>
    </location>
</feature>
<evidence type="ECO:0000256" key="2">
    <source>
        <dbReference type="SAM" id="Phobius"/>
    </source>
</evidence>
<sequence>MSTRPTLLNGKPLEPAGAPASSSPGKPAKLSRGKPTTTPSARTLSGPSRGTEIARWIAFGGIGLVLVVLTALVMTRQDAEEFVEDTYPLHVMFEDRGLDGHVAAGRVSDVVREISDGVGSPLDLQYADDGAAFMKYEDHIVAIFPEHLRTRVHADDYRTVWNAYSEYTGQWWSSSPPSSSSGYRGGGFGWGK</sequence>
<dbReference type="InterPro" id="IPR025341">
    <property type="entry name" value="DUF4247"/>
</dbReference>
<evidence type="ECO:0000313" key="3">
    <source>
        <dbReference type="EMBL" id="GAA1871917.1"/>
    </source>
</evidence>
<reference evidence="4" key="1">
    <citation type="journal article" date="2019" name="Int. J. Syst. Evol. Microbiol.">
        <title>The Global Catalogue of Microorganisms (GCM) 10K type strain sequencing project: providing services to taxonomists for standard genome sequencing and annotation.</title>
        <authorList>
            <consortium name="The Broad Institute Genomics Platform"/>
            <consortium name="The Broad Institute Genome Sequencing Center for Infectious Disease"/>
            <person name="Wu L."/>
            <person name="Ma J."/>
        </authorList>
    </citation>
    <scope>NUCLEOTIDE SEQUENCE [LARGE SCALE GENOMIC DNA]</scope>
    <source>
        <strain evidence="4">JCM 14326</strain>
    </source>
</reference>
<evidence type="ECO:0000313" key="4">
    <source>
        <dbReference type="Proteomes" id="UP001501094"/>
    </source>
</evidence>
<dbReference type="RefSeq" id="WP_344105235.1">
    <property type="nucleotide sequence ID" value="NZ_BAAANL010000007.1"/>
</dbReference>
<evidence type="ECO:0000256" key="1">
    <source>
        <dbReference type="SAM" id="MobiDB-lite"/>
    </source>
</evidence>
<dbReference type="Pfam" id="PF14042">
    <property type="entry name" value="DUF4247"/>
    <property type="match status" value="1"/>
</dbReference>
<keyword evidence="2" id="KW-1133">Transmembrane helix</keyword>
<dbReference type="Proteomes" id="UP001501094">
    <property type="component" value="Unassembled WGS sequence"/>
</dbReference>
<feature type="compositionally biased region" description="Low complexity" evidence="1">
    <location>
        <begin position="172"/>
        <end position="182"/>
    </location>
</feature>
<dbReference type="EMBL" id="BAAANL010000007">
    <property type="protein sequence ID" value="GAA1871917.1"/>
    <property type="molecule type" value="Genomic_DNA"/>
</dbReference>
<evidence type="ECO:0008006" key="5">
    <source>
        <dbReference type="Google" id="ProtNLM"/>
    </source>
</evidence>
<comment type="caution">
    <text evidence="3">The sequence shown here is derived from an EMBL/GenBank/DDBJ whole genome shotgun (WGS) entry which is preliminary data.</text>
</comment>
<proteinExistence type="predicted"/>
<name>A0ABP4ZXM1_9MICO</name>
<organism evidence="3 4">
    <name type="scientific">Myceligenerans crystallogenes</name>
    <dbReference type="NCBI Taxonomy" id="316335"/>
    <lineage>
        <taxon>Bacteria</taxon>
        <taxon>Bacillati</taxon>
        <taxon>Actinomycetota</taxon>
        <taxon>Actinomycetes</taxon>
        <taxon>Micrococcales</taxon>
        <taxon>Promicromonosporaceae</taxon>
        <taxon>Myceligenerans</taxon>
    </lineage>
</organism>
<gene>
    <name evidence="3" type="ORF">GCM10009751_34110</name>
</gene>
<accession>A0ABP4ZXM1</accession>
<keyword evidence="4" id="KW-1185">Reference proteome</keyword>
<protein>
    <recommendedName>
        <fullName evidence="5">DUF4247 domain-containing protein</fullName>
    </recommendedName>
</protein>
<keyword evidence="2" id="KW-0812">Transmembrane</keyword>
<feature type="region of interest" description="Disordered" evidence="1">
    <location>
        <begin position="172"/>
        <end position="192"/>
    </location>
</feature>
<feature type="region of interest" description="Disordered" evidence="1">
    <location>
        <begin position="1"/>
        <end position="47"/>
    </location>
</feature>
<feature type="compositionally biased region" description="Polar residues" evidence="1">
    <location>
        <begin position="34"/>
        <end position="47"/>
    </location>
</feature>
<keyword evidence="2" id="KW-0472">Membrane</keyword>
<feature type="compositionally biased region" description="Gly residues" evidence="1">
    <location>
        <begin position="183"/>
        <end position="192"/>
    </location>
</feature>